<evidence type="ECO:0000256" key="1">
    <source>
        <dbReference type="SAM" id="MobiDB-lite"/>
    </source>
</evidence>
<dbReference type="EMBL" id="GBXM01094771">
    <property type="protein sequence ID" value="JAH13806.1"/>
    <property type="molecule type" value="Transcribed_RNA"/>
</dbReference>
<protein>
    <submittedName>
        <fullName evidence="2">Uncharacterized protein</fullName>
    </submittedName>
</protein>
<evidence type="ECO:0000313" key="2">
    <source>
        <dbReference type="EMBL" id="JAH13806.1"/>
    </source>
</evidence>
<reference evidence="2" key="1">
    <citation type="submission" date="2014-11" db="EMBL/GenBank/DDBJ databases">
        <authorList>
            <person name="Amaro Gonzalez C."/>
        </authorList>
    </citation>
    <scope>NUCLEOTIDE SEQUENCE</scope>
</reference>
<dbReference type="AlphaFoldDB" id="A0A0E9QAC3"/>
<accession>A0A0E9QAC3</accession>
<reference evidence="2" key="2">
    <citation type="journal article" date="2015" name="Fish Shellfish Immunol.">
        <title>Early steps in the European eel (Anguilla anguilla)-Vibrio vulnificus interaction in the gills: Role of the RtxA13 toxin.</title>
        <authorList>
            <person name="Callol A."/>
            <person name="Pajuelo D."/>
            <person name="Ebbesson L."/>
            <person name="Teles M."/>
            <person name="MacKenzie S."/>
            <person name="Amaro C."/>
        </authorList>
    </citation>
    <scope>NUCLEOTIDE SEQUENCE</scope>
</reference>
<name>A0A0E9QAC3_ANGAN</name>
<feature type="region of interest" description="Disordered" evidence="1">
    <location>
        <begin position="1"/>
        <end position="37"/>
    </location>
</feature>
<organism evidence="2">
    <name type="scientific">Anguilla anguilla</name>
    <name type="common">European freshwater eel</name>
    <name type="synonym">Muraena anguilla</name>
    <dbReference type="NCBI Taxonomy" id="7936"/>
    <lineage>
        <taxon>Eukaryota</taxon>
        <taxon>Metazoa</taxon>
        <taxon>Chordata</taxon>
        <taxon>Craniata</taxon>
        <taxon>Vertebrata</taxon>
        <taxon>Euteleostomi</taxon>
        <taxon>Actinopterygii</taxon>
        <taxon>Neopterygii</taxon>
        <taxon>Teleostei</taxon>
        <taxon>Anguilliformes</taxon>
        <taxon>Anguillidae</taxon>
        <taxon>Anguilla</taxon>
    </lineage>
</organism>
<proteinExistence type="predicted"/>
<sequence length="67" mass="7401">MWTSCSATRNASGSWSPHPTVGNSSGRSATTRRGRRWPAEVTPLHVELCVLHRTQRVQAECTGVPER</sequence>
<feature type="compositionally biased region" description="Polar residues" evidence="1">
    <location>
        <begin position="1"/>
        <end position="23"/>
    </location>
</feature>